<accession>A0A6J8F2H8</accession>
<name>A0A6J8F2H8_MYTCO</name>
<evidence type="ECO:0000313" key="2">
    <source>
        <dbReference type="EMBL" id="CAC5426342.1"/>
    </source>
</evidence>
<protein>
    <submittedName>
        <fullName evidence="2">Uncharacterized protein</fullName>
    </submittedName>
</protein>
<keyword evidence="3" id="KW-1185">Reference proteome</keyword>
<reference evidence="2 3" key="1">
    <citation type="submission" date="2020-06" db="EMBL/GenBank/DDBJ databases">
        <authorList>
            <person name="Li R."/>
            <person name="Bekaert M."/>
        </authorList>
    </citation>
    <scope>NUCLEOTIDE SEQUENCE [LARGE SCALE GENOMIC DNA]</scope>
    <source>
        <strain evidence="3">wild</strain>
    </source>
</reference>
<gene>
    <name evidence="2" type="ORF">MCOR_58061</name>
</gene>
<dbReference type="Proteomes" id="UP000507470">
    <property type="component" value="Unassembled WGS sequence"/>
</dbReference>
<dbReference type="AlphaFoldDB" id="A0A6J8F2H8"/>
<sequence length="652" mass="76059">MYKYIDVTYALSPFLERSMGVLSNTSDQIENTTPKVQLWIKKPQEIMSPRSNNFGLDNDTFDRVEKTGKELLANWKFLVEENEQAIKTTFNKLQNMQPSELSENRTRQEIEQHIDFYRADRHVMKKCMNHLQCSMKDRLNYLRKQKKFLLDYQNTIENMFNSIEKSKRSRIPDPFPRFILDVKLNHYHMFNEELLISSNERANKHDRRVIEPNTISIGNINVYMGRTGRANVMTPIHENEFESDKCLTGTCFDPYCTCCRSDSELSFENHELDIECKMYEAVEDSKRNENISRKEALTNMLQKQAQKSKIPIAVKCPSQLAFKKMKNMDTSSATQLKLPPLLPNKRIKHMNESSSTQLKLPPLLPNKNMKYVEKSSSAPLKSPPLLRNKKIKSCWEPLKLPPLLPDQKQNCKEEKSFTNRSVTPRMLQPLKMLPQNMKRSLIINKVKDDKKEKSKVMSMKLRPKSAQQQTAESSDSNEIVNVDSEIALDTISRNNVPSERNYRYSRLQKVSTKDCFIPKGPSDRVSKIIYERYVALKKQIGNVRKQTERETSDSYPESDQDHYKLDVEIADKYVVEDIFDKDYDQLTTTIQSEDSTVNDFQDTTKQSLLSDCQVINIDSKRGIKTRFLPMPPKTPKPKTLNSRLHQYNRKKL</sequence>
<evidence type="ECO:0000313" key="3">
    <source>
        <dbReference type="Proteomes" id="UP000507470"/>
    </source>
</evidence>
<organism evidence="2 3">
    <name type="scientific">Mytilus coruscus</name>
    <name type="common">Sea mussel</name>
    <dbReference type="NCBI Taxonomy" id="42192"/>
    <lineage>
        <taxon>Eukaryota</taxon>
        <taxon>Metazoa</taxon>
        <taxon>Spiralia</taxon>
        <taxon>Lophotrochozoa</taxon>
        <taxon>Mollusca</taxon>
        <taxon>Bivalvia</taxon>
        <taxon>Autobranchia</taxon>
        <taxon>Pteriomorphia</taxon>
        <taxon>Mytilida</taxon>
        <taxon>Mytiloidea</taxon>
        <taxon>Mytilidae</taxon>
        <taxon>Mytilinae</taxon>
        <taxon>Mytilus</taxon>
    </lineage>
</organism>
<evidence type="ECO:0000256" key="1">
    <source>
        <dbReference type="SAM" id="MobiDB-lite"/>
    </source>
</evidence>
<dbReference type="OrthoDB" id="6070162at2759"/>
<dbReference type="EMBL" id="CACVKT020010428">
    <property type="protein sequence ID" value="CAC5426342.1"/>
    <property type="molecule type" value="Genomic_DNA"/>
</dbReference>
<feature type="region of interest" description="Disordered" evidence="1">
    <location>
        <begin position="630"/>
        <end position="652"/>
    </location>
</feature>
<feature type="compositionally biased region" description="Polar residues" evidence="1">
    <location>
        <begin position="465"/>
        <end position="477"/>
    </location>
</feature>
<feature type="region of interest" description="Disordered" evidence="1">
    <location>
        <begin position="449"/>
        <end position="477"/>
    </location>
</feature>
<proteinExistence type="predicted"/>